<gene>
    <name evidence="1" type="ORF">C7C56_027180</name>
</gene>
<evidence type="ECO:0000313" key="2">
    <source>
        <dbReference type="Proteomes" id="UP000241421"/>
    </source>
</evidence>
<protein>
    <submittedName>
        <fullName evidence="1">Uncharacterized protein</fullName>
    </submittedName>
</protein>
<dbReference type="EMBL" id="PXWF02000342">
    <property type="protein sequence ID" value="PWF39120.1"/>
    <property type="molecule type" value="Genomic_DNA"/>
</dbReference>
<proteinExistence type="predicted"/>
<accession>A0A2U2H923</accession>
<keyword evidence="2" id="KW-1185">Reference proteome</keyword>
<reference evidence="1 2" key="1">
    <citation type="submission" date="2018-04" db="EMBL/GenBank/DDBJ databases">
        <title>Massilia violaceinigra sp. nov., a novel purple-pigmented bacterium isolated from Tianshan glacier, Xinjiang, China.</title>
        <authorList>
            <person name="Wang H."/>
        </authorList>
    </citation>
    <scope>NUCLEOTIDE SEQUENCE [LARGE SCALE GENOMIC DNA]</scope>
    <source>
        <strain evidence="1 2">B448-2</strain>
    </source>
</reference>
<dbReference type="Proteomes" id="UP000241421">
    <property type="component" value="Unassembled WGS sequence"/>
</dbReference>
<dbReference type="RefSeq" id="WP_106760460.1">
    <property type="nucleotide sequence ID" value="NZ_PXWF02000342.1"/>
</dbReference>
<comment type="caution">
    <text evidence="1">The sequence shown here is derived from an EMBL/GenBank/DDBJ whole genome shotgun (WGS) entry which is preliminary data.</text>
</comment>
<evidence type="ECO:0000313" key="1">
    <source>
        <dbReference type="EMBL" id="PWF39120.1"/>
    </source>
</evidence>
<name>A0A2U2H923_9BURK</name>
<organism evidence="1 2">
    <name type="scientific">Massilia glaciei</name>
    <dbReference type="NCBI Taxonomy" id="1524097"/>
    <lineage>
        <taxon>Bacteria</taxon>
        <taxon>Pseudomonadati</taxon>
        <taxon>Pseudomonadota</taxon>
        <taxon>Betaproteobacteria</taxon>
        <taxon>Burkholderiales</taxon>
        <taxon>Oxalobacteraceae</taxon>
        <taxon>Telluria group</taxon>
        <taxon>Massilia</taxon>
    </lineage>
</organism>
<sequence length="61" mass="6656">MNKTDRESGFTNEAKAALEARSFIGSLRLNLDEPIECAPAAGCHAQTGSSMRDAYFSYELI</sequence>
<dbReference type="AlphaFoldDB" id="A0A2U2H923"/>